<evidence type="ECO:0000259" key="2">
    <source>
        <dbReference type="Pfam" id="PF13439"/>
    </source>
</evidence>
<evidence type="ECO:0000313" key="4">
    <source>
        <dbReference type="Proteomes" id="UP001169719"/>
    </source>
</evidence>
<keyword evidence="4" id="KW-1185">Reference proteome</keyword>
<keyword evidence="3" id="KW-0328">Glycosyltransferase</keyword>
<evidence type="ECO:0000259" key="1">
    <source>
        <dbReference type="Pfam" id="PF00534"/>
    </source>
</evidence>
<dbReference type="Gene3D" id="3.40.50.2000">
    <property type="entry name" value="Glycogen Phosphorylase B"/>
    <property type="match status" value="2"/>
</dbReference>
<dbReference type="InterPro" id="IPR028098">
    <property type="entry name" value="Glyco_trans_4-like_N"/>
</dbReference>
<dbReference type="RefSeq" id="WP_289961032.1">
    <property type="nucleotide sequence ID" value="NZ_JAUEOZ010000001.1"/>
</dbReference>
<dbReference type="EMBL" id="JAUEOZ010000001">
    <property type="protein sequence ID" value="MDN2480875.1"/>
    <property type="molecule type" value="Genomic_DNA"/>
</dbReference>
<accession>A0ABT7XYQ1</accession>
<dbReference type="Proteomes" id="UP001169719">
    <property type="component" value="Unassembled WGS sequence"/>
</dbReference>
<dbReference type="GO" id="GO:0016757">
    <property type="term" value="F:glycosyltransferase activity"/>
    <property type="evidence" value="ECO:0007669"/>
    <property type="project" value="UniProtKB-KW"/>
</dbReference>
<keyword evidence="3" id="KW-0808">Transferase</keyword>
<evidence type="ECO:0000313" key="3">
    <source>
        <dbReference type="EMBL" id="MDN2480875.1"/>
    </source>
</evidence>
<feature type="domain" description="Glycosyl transferase family 1" evidence="1">
    <location>
        <begin position="184"/>
        <end position="328"/>
    </location>
</feature>
<comment type="caution">
    <text evidence="3">The sequence shown here is derived from an EMBL/GenBank/DDBJ whole genome shotgun (WGS) entry which is preliminary data.</text>
</comment>
<protein>
    <submittedName>
        <fullName evidence="3">Glycosyltransferase</fullName>
        <ecNumber evidence="3">2.4.-.-</ecNumber>
    </submittedName>
</protein>
<dbReference type="Pfam" id="PF00534">
    <property type="entry name" value="Glycos_transf_1"/>
    <property type="match status" value="1"/>
</dbReference>
<dbReference type="PANTHER" id="PTHR12526:SF637">
    <property type="entry name" value="GLYCOSYLTRANSFERASE EPSF-RELATED"/>
    <property type="match status" value="1"/>
</dbReference>
<gene>
    <name evidence="3" type="ORF">QWJ08_05665</name>
</gene>
<dbReference type="Pfam" id="PF13439">
    <property type="entry name" value="Glyco_transf_4"/>
    <property type="match status" value="1"/>
</dbReference>
<dbReference type="InterPro" id="IPR001296">
    <property type="entry name" value="Glyco_trans_1"/>
</dbReference>
<sequence length="366" mass="40490">MGSVLKRKTIFHIVQHLAPGGLESLALDFITFANDNTDVYVVSLEGTKVRSTVMWPKLAQFEQKLVYLNKEPGFQYEVIETLITLFKSCEADVVHTHHIGPLLYGGIAAKRASVPVRVHTEHDVWHLSNTKNRIMESLLLKYVQPKLVADAHHVGQQLSELFGYSELSTIQNGIDVSRFTQGSKDKAREKVDIPSDALVIGSAGRLETVKGHDVLIKAMRYVPNNIHLVIAGDGSQKQALQNIIDTLQLNDRITLLGRIDDMTSFYQSLDLFCLPSRSEGFPLSSLEAQSCGIPTAVTDVGSSKETLCPHSGVLIKPNRIMAMACALSRSAKSLTNVSPRQHIVDNNDIRKMVSKYEMLAFKGEIA</sequence>
<dbReference type="PANTHER" id="PTHR12526">
    <property type="entry name" value="GLYCOSYLTRANSFERASE"/>
    <property type="match status" value="1"/>
</dbReference>
<name>A0ABT7XYQ1_9VIBR</name>
<feature type="domain" description="Glycosyltransferase subfamily 4-like N-terminal" evidence="2">
    <location>
        <begin position="20"/>
        <end position="178"/>
    </location>
</feature>
<reference evidence="3" key="1">
    <citation type="submission" date="2024-05" db="EMBL/GenBank/DDBJ databases">
        <title>Genome Sequences of Four Agar- Degrading Marine Bacteria.</title>
        <authorList>
            <person name="Phillips E.K."/>
            <person name="Shaffer J.C."/>
            <person name="Henson M.W."/>
            <person name="Temperton B."/>
            <person name="Thrash C.J."/>
            <person name="Martin M.O."/>
        </authorList>
    </citation>
    <scope>NUCLEOTIDE SEQUENCE</scope>
    <source>
        <strain evidence="3">EKP203</strain>
    </source>
</reference>
<proteinExistence type="predicted"/>
<dbReference type="SUPFAM" id="SSF53756">
    <property type="entry name" value="UDP-Glycosyltransferase/glycogen phosphorylase"/>
    <property type="match status" value="1"/>
</dbReference>
<organism evidence="3 4">
    <name type="scientific">Vibrio agarivorans</name>
    <dbReference type="NCBI Taxonomy" id="153622"/>
    <lineage>
        <taxon>Bacteria</taxon>
        <taxon>Pseudomonadati</taxon>
        <taxon>Pseudomonadota</taxon>
        <taxon>Gammaproteobacteria</taxon>
        <taxon>Vibrionales</taxon>
        <taxon>Vibrionaceae</taxon>
        <taxon>Vibrio</taxon>
    </lineage>
</organism>
<dbReference type="EC" id="2.4.-.-" evidence="3"/>